<dbReference type="EMBL" id="LR134405">
    <property type="protein sequence ID" value="VEH66586.1"/>
    <property type="molecule type" value="Genomic_DNA"/>
</dbReference>
<sequence length="68" mass="8036">MEDGLNLFSTIIEIDVQDPISGKKLKNTQTEHKYSYENRTFFFENEGNLEQFRNNPEKYLSSGNEKEE</sequence>
<accession>A0A448MNA4</accession>
<organism evidence="2 3">
    <name type="scientific">Rodentibacter pneumotropicus</name>
    <dbReference type="NCBI Taxonomy" id="758"/>
    <lineage>
        <taxon>Bacteria</taxon>
        <taxon>Pseudomonadati</taxon>
        <taxon>Pseudomonadota</taxon>
        <taxon>Gammaproteobacteria</taxon>
        <taxon>Pasteurellales</taxon>
        <taxon>Pasteurellaceae</taxon>
        <taxon>Rodentibacter</taxon>
    </lineage>
</organism>
<reference evidence="2 3" key="1">
    <citation type="submission" date="2018-12" db="EMBL/GenBank/DDBJ databases">
        <authorList>
            <consortium name="Pathogen Informatics"/>
        </authorList>
    </citation>
    <scope>NUCLEOTIDE SEQUENCE [LARGE SCALE GENOMIC DNA]</scope>
    <source>
        <strain evidence="2 3">NCTC8284</strain>
    </source>
</reference>
<dbReference type="KEGG" id="rpne:NCTC8284_01757"/>
<name>A0A448MNA4_9PAST</name>
<dbReference type="Proteomes" id="UP000278733">
    <property type="component" value="Chromosome"/>
</dbReference>
<gene>
    <name evidence="2" type="ORF">NCTC8284_01757</name>
</gene>
<dbReference type="Pfam" id="PF04945">
    <property type="entry name" value="YHS"/>
    <property type="match status" value="1"/>
</dbReference>
<evidence type="ECO:0000259" key="1">
    <source>
        <dbReference type="Pfam" id="PF04945"/>
    </source>
</evidence>
<dbReference type="AlphaFoldDB" id="A0A448MNA4"/>
<evidence type="ECO:0000313" key="3">
    <source>
        <dbReference type="Proteomes" id="UP000278733"/>
    </source>
</evidence>
<dbReference type="STRING" id="758.GCA_000730685_00947"/>
<feature type="domain" description="YHS" evidence="1">
    <location>
        <begin position="16"/>
        <end position="61"/>
    </location>
</feature>
<dbReference type="InterPro" id="IPR007029">
    <property type="entry name" value="YHS_dom"/>
</dbReference>
<protein>
    <submittedName>
        <fullName evidence="2">YHS family protein</fullName>
    </submittedName>
</protein>
<proteinExistence type="predicted"/>
<evidence type="ECO:0000313" key="2">
    <source>
        <dbReference type="EMBL" id="VEH66586.1"/>
    </source>
</evidence>